<dbReference type="Pfam" id="PF01022">
    <property type="entry name" value="HTH_5"/>
    <property type="match status" value="1"/>
</dbReference>
<accession>A0AA48KDK7</accession>
<dbReference type="PANTHER" id="PTHR33154">
    <property type="entry name" value="TRANSCRIPTIONAL REGULATOR, ARSR FAMILY"/>
    <property type="match status" value="1"/>
</dbReference>
<dbReference type="InterPro" id="IPR036388">
    <property type="entry name" value="WH-like_DNA-bd_sf"/>
</dbReference>
<dbReference type="AlphaFoldDB" id="A0AA48KDK7"/>
<dbReference type="KEGG" id="msea:METESE_13900"/>
<keyword evidence="2" id="KW-0238">DNA-binding</keyword>
<dbReference type="CDD" id="cd00090">
    <property type="entry name" value="HTH_ARSR"/>
    <property type="match status" value="1"/>
</dbReference>
<proteinExistence type="predicted"/>
<evidence type="ECO:0000313" key="6">
    <source>
        <dbReference type="Proteomes" id="UP001228113"/>
    </source>
</evidence>
<dbReference type="SUPFAM" id="SSF46785">
    <property type="entry name" value="Winged helix' DNA-binding domain"/>
    <property type="match status" value="1"/>
</dbReference>
<dbReference type="PANTHER" id="PTHR33154:SF18">
    <property type="entry name" value="ARSENICAL RESISTANCE OPERON REPRESSOR"/>
    <property type="match status" value="1"/>
</dbReference>
<feature type="domain" description="HTH arsR-type" evidence="4">
    <location>
        <begin position="13"/>
        <end position="107"/>
    </location>
</feature>
<evidence type="ECO:0000256" key="2">
    <source>
        <dbReference type="ARBA" id="ARBA00023125"/>
    </source>
</evidence>
<name>A0AA48KDK7_9BACT</name>
<dbReference type="NCBIfam" id="NF033788">
    <property type="entry name" value="HTH_metalloreg"/>
    <property type="match status" value="1"/>
</dbReference>
<dbReference type="InterPro" id="IPR001845">
    <property type="entry name" value="HTH_ArsR_DNA-bd_dom"/>
</dbReference>
<dbReference type="InterPro" id="IPR011991">
    <property type="entry name" value="ArsR-like_HTH"/>
</dbReference>
<keyword evidence="6" id="KW-1185">Reference proteome</keyword>
<dbReference type="InterPro" id="IPR036390">
    <property type="entry name" value="WH_DNA-bd_sf"/>
</dbReference>
<keyword evidence="3" id="KW-0804">Transcription</keyword>
<dbReference type="PROSITE" id="PS50987">
    <property type="entry name" value="HTH_ARSR_2"/>
    <property type="match status" value="1"/>
</dbReference>
<gene>
    <name evidence="5" type="ORF">METESE_13900</name>
</gene>
<reference evidence="5" key="1">
    <citation type="journal article" date="2023" name="Int. J. Syst. Evol. Microbiol.">
        <title>Mesoterricola silvestris gen. nov., sp. nov., Mesoterricola sediminis sp. nov., Geothrix oryzae sp. nov., Geothrix edaphica sp. nov., Geothrix rubra sp. nov., and Geothrix limicola sp. nov., six novel members of Acidobacteriota isolated from soils.</title>
        <authorList>
            <person name="Itoh H."/>
            <person name="Sugisawa Y."/>
            <person name="Mise K."/>
            <person name="Xu Z."/>
            <person name="Kuniyasu M."/>
            <person name="Ushijima N."/>
            <person name="Kawano K."/>
            <person name="Kobayashi E."/>
            <person name="Shiratori Y."/>
            <person name="Masuda Y."/>
            <person name="Senoo K."/>
        </authorList>
    </citation>
    <scope>NUCLEOTIDE SEQUENCE</scope>
    <source>
        <strain evidence="5">W786</strain>
    </source>
</reference>
<keyword evidence="1" id="KW-0805">Transcription regulation</keyword>
<dbReference type="PRINTS" id="PR00778">
    <property type="entry name" value="HTHARSR"/>
</dbReference>
<evidence type="ECO:0000256" key="3">
    <source>
        <dbReference type="ARBA" id="ARBA00023163"/>
    </source>
</evidence>
<evidence type="ECO:0000256" key="1">
    <source>
        <dbReference type="ARBA" id="ARBA00023015"/>
    </source>
</evidence>
<dbReference type="GO" id="GO:0003677">
    <property type="term" value="F:DNA binding"/>
    <property type="evidence" value="ECO:0007669"/>
    <property type="project" value="UniProtKB-KW"/>
</dbReference>
<protein>
    <recommendedName>
        <fullName evidence="4">HTH arsR-type domain-containing protein</fullName>
    </recommendedName>
</protein>
<dbReference type="SMART" id="SM00418">
    <property type="entry name" value="HTH_ARSR"/>
    <property type="match status" value="1"/>
</dbReference>
<dbReference type="EMBL" id="AP027081">
    <property type="protein sequence ID" value="BDU76432.1"/>
    <property type="molecule type" value="Genomic_DNA"/>
</dbReference>
<organism evidence="5 6">
    <name type="scientific">Mesoterricola sediminis</name>
    <dbReference type="NCBI Taxonomy" id="2927980"/>
    <lineage>
        <taxon>Bacteria</taxon>
        <taxon>Pseudomonadati</taxon>
        <taxon>Acidobacteriota</taxon>
        <taxon>Holophagae</taxon>
        <taxon>Holophagales</taxon>
        <taxon>Holophagaceae</taxon>
        <taxon>Mesoterricola</taxon>
    </lineage>
</organism>
<dbReference type="InterPro" id="IPR051081">
    <property type="entry name" value="HTH_MetalResp_TranReg"/>
</dbReference>
<evidence type="ECO:0000259" key="4">
    <source>
        <dbReference type="PROSITE" id="PS50987"/>
    </source>
</evidence>
<evidence type="ECO:0000313" key="5">
    <source>
        <dbReference type="EMBL" id="BDU76432.1"/>
    </source>
</evidence>
<dbReference type="GO" id="GO:0003700">
    <property type="term" value="F:DNA-binding transcription factor activity"/>
    <property type="evidence" value="ECO:0007669"/>
    <property type="project" value="InterPro"/>
</dbReference>
<sequence>MLAPSPDGGAGAAVDRHLPSLTDRLKAVANPLRLRVLALVGAGELCVCQVAETLQVPLSSVSEALRELRRAGYIVERKAGRWVHVSVPAEGLSPLQRALVGEAMATPEAAEDRRRAVEVNARPVQEVCCKAQAAEGSHA</sequence>
<dbReference type="Proteomes" id="UP001228113">
    <property type="component" value="Chromosome"/>
</dbReference>
<dbReference type="Gene3D" id="1.10.10.10">
    <property type="entry name" value="Winged helix-like DNA-binding domain superfamily/Winged helix DNA-binding domain"/>
    <property type="match status" value="1"/>
</dbReference>